<proteinExistence type="inferred from homology"/>
<organism evidence="8 9">
    <name type="scientific">Musca domestica</name>
    <name type="common">House fly</name>
    <dbReference type="NCBI Taxonomy" id="7370"/>
    <lineage>
        <taxon>Eukaryota</taxon>
        <taxon>Metazoa</taxon>
        <taxon>Ecdysozoa</taxon>
        <taxon>Arthropoda</taxon>
        <taxon>Hexapoda</taxon>
        <taxon>Insecta</taxon>
        <taxon>Pterygota</taxon>
        <taxon>Neoptera</taxon>
        <taxon>Endopterygota</taxon>
        <taxon>Diptera</taxon>
        <taxon>Brachycera</taxon>
        <taxon>Muscomorpha</taxon>
        <taxon>Muscoidea</taxon>
        <taxon>Muscidae</taxon>
        <taxon>Musca</taxon>
    </lineage>
</organism>
<dbReference type="AlphaFoldDB" id="A0A9J7I2Y2"/>
<keyword evidence="4" id="KW-0472">Membrane</keyword>
<dbReference type="GeneID" id="101896175"/>
<dbReference type="GO" id="GO:0080019">
    <property type="term" value="F:alcohol-forming very long-chain fatty acyl-CoA reductase activity"/>
    <property type="evidence" value="ECO:0007669"/>
    <property type="project" value="InterPro"/>
</dbReference>
<keyword evidence="4" id="KW-0812">Transmembrane</keyword>
<comment type="catalytic activity">
    <reaction evidence="4">
        <text>a long-chain fatty acyl-CoA + 2 NADPH + 2 H(+) = a long-chain primary fatty alcohol + 2 NADP(+) + CoA</text>
        <dbReference type="Rhea" id="RHEA:52716"/>
        <dbReference type="ChEBI" id="CHEBI:15378"/>
        <dbReference type="ChEBI" id="CHEBI:57287"/>
        <dbReference type="ChEBI" id="CHEBI:57783"/>
        <dbReference type="ChEBI" id="CHEBI:58349"/>
        <dbReference type="ChEBI" id="CHEBI:77396"/>
        <dbReference type="ChEBI" id="CHEBI:83139"/>
        <dbReference type="EC" id="1.2.1.84"/>
    </reaction>
</comment>
<evidence type="ECO:0000313" key="8">
    <source>
        <dbReference type="Proteomes" id="UP001652621"/>
    </source>
</evidence>
<dbReference type="EC" id="1.2.1.84" evidence="4"/>
<dbReference type="InterPro" id="IPR026055">
    <property type="entry name" value="FAR"/>
</dbReference>
<evidence type="ECO:0000259" key="6">
    <source>
        <dbReference type="Pfam" id="PF03015"/>
    </source>
</evidence>
<evidence type="ECO:0000256" key="4">
    <source>
        <dbReference type="RuleBase" id="RU363097"/>
    </source>
</evidence>
<name>A0A9J7I2Y2_MUSDO</name>
<feature type="domain" description="Thioester reductase (TE)" evidence="7">
    <location>
        <begin position="107"/>
        <end position="375"/>
    </location>
</feature>
<dbReference type="VEuPathDB" id="VectorBase:MDOMA2_007542"/>
<feature type="region of interest" description="Disordered" evidence="5">
    <location>
        <begin position="37"/>
        <end position="61"/>
    </location>
</feature>
<comment type="function">
    <text evidence="4">Catalyzes the reduction of fatty acyl-CoA to fatty alcohols.</text>
</comment>
<dbReference type="InterPro" id="IPR036291">
    <property type="entry name" value="NAD(P)-bd_dom_sf"/>
</dbReference>
<dbReference type="PANTHER" id="PTHR11011">
    <property type="entry name" value="MALE STERILITY PROTEIN 2-RELATED"/>
    <property type="match status" value="1"/>
</dbReference>
<keyword evidence="2 4" id="KW-0444">Lipid biosynthesis</keyword>
<dbReference type="Pfam" id="PF07993">
    <property type="entry name" value="NAD_binding_4"/>
    <property type="match status" value="1"/>
</dbReference>
<dbReference type="Pfam" id="PF03015">
    <property type="entry name" value="Sterile"/>
    <property type="match status" value="1"/>
</dbReference>
<dbReference type="CDD" id="cd09071">
    <property type="entry name" value="FAR_C"/>
    <property type="match status" value="1"/>
</dbReference>
<keyword evidence="3 4" id="KW-0443">Lipid metabolism</keyword>
<keyword evidence="4" id="KW-0521">NADP</keyword>
<evidence type="ECO:0000259" key="7">
    <source>
        <dbReference type="Pfam" id="PF07993"/>
    </source>
</evidence>
<evidence type="ECO:0000256" key="3">
    <source>
        <dbReference type="ARBA" id="ARBA00023098"/>
    </source>
</evidence>
<reference evidence="9" key="2">
    <citation type="submission" date="2025-08" db="UniProtKB">
        <authorList>
            <consortium name="RefSeq"/>
        </authorList>
    </citation>
    <scope>IDENTIFICATION</scope>
</reference>
<feature type="transmembrane region" description="Helical" evidence="4">
    <location>
        <begin position="556"/>
        <end position="577"/>
    </location>
</feature>
<dbReference type="GO" id="GO:0102965">
    <property type="term" value="F:alcohol-forming long-chain fatty acyl-CoA reductase activity"/>
    <property type="evidence" value="ECO:0007669"/>
    <property type="project" value="UniProtKB-EC"/>
</dbReference>
<dbReference type="PANTHER" id="PTHR11011:SF60">
    <property type="entry name" value="FATTY ACYL-COA REDUCTASE-RELATED"/>
    <property type="match status" value="1"/>
</dbReference>
<dbReference type="RefSeq" id="XP_005184068.4">
    <property type="nucleotide sequence ID" value="XM_005184011.4"/>
</dbReference>
<accession>A0A9J7I2Y2</accession>
<dbReference type="Proteomes" id="UP001652621">
    <property type="component" value="Unplaced"/>
</dbReference>
<sequence>MLTEATTTTTTGVSIKTSATKIRPKYHQRQEMELQINNNNNHGNGSGHHQYNNNNNNNSINSENLSMKQLAAAAPLQFPNVEITNNIMDIMEESPMQMFYKDKGVFLTGGTGFFGKIIIEKLLRVTDVGQIFLLIRTKKGKDVQTRLDDIFNEPVFEKLKKITPNYREKITVISGDVSLPALGISHEDRELLKEQVNIIIHGAATVRFDEKLKMAIGINVNGTKEILRLAKEVVHLKAVVHVSTAFAHCNRKHIQERFYNCTLSGDKALQLSECLDEQTLNTLTPTIVKDFPNTYAFTKVLAEDIIQNYGQNLPVTIIRPGIVVTTYREPVSGWIDNMYGPCGIIVGVGSGVMRIFSGKVQNKANMVPVDLCVNALLTSAWDIARNTYDTPPIYNYIPDPDNIASWREFMEYAIEYGRKLPLRKSIWYPCFTIVSSKWQFALLSFLYHTLPALFMDMLMLVIGKKPRMMKMYRKIHKFCAVMEYFSSNEFIFENNNVRALWDKLDAKDKRLFAFDMRSVDWTELFRISLWGLRSYVVKDEPSTVAESVKRHERLKILHYTTLFVIYSLTFFILYQLFKFVFF</sequence>
<dbReference type="InterPro" id="IPR033640">
    <property type="entry name" value="FAR_C"/>
</dbReference>
<feature type="domain" description="Fatty acyl-CoA reductase C-terminal" evidence="6">
    <location>
        <begin position="447"/>
        <end position="539"/>
    </location>
</feature>
<dbReference type="GO" id="GO:0035336">
    <property type="term" value="P:long-chain fatty-acyl-CoA metabolic process"/>
    <property type="evidence" value="ECO:0007669"/>
    <property type="project" value="TreeGrafter"/>
</dbReference>
<evidence type="ECO:0000313" key="9">
    <source>
        <dbReference type="RefSeq" id="XP_005184068.4"/>
    </source>
</evidence>
<keyword evidence="4" id="KW-1133">Transmembrane helix</keyword>
<dbReference type="CDD" id="cd05236">
    <property type="entry name" value="FAR-N_SDR_e"/>
    <property type="match status" value="1"/>
</dbReference>
<evidence type="ECO:0000256" key="2">
    <source>
        <dbReference type="ARBA" id="ARBA00022516"/>
    </source>
</evidence>
<reference evidence="9" key="1">
    <citation type="journal article" date="2015" name="G3 (Bethesda)">
        <title>Transcriptomic Analysis of Musca domestica to Reveal Key Genes of the Prophenoloxidase-Activating System.</title>
        <authorList>
            <person name="Li D."/>
            <person name="Liang Y."/>
            <person name="Wang X."/>
            <person name="Wang L."/>
            <person name="Qi M."/>
            <person name="Yu Y."/>
            <person name="Luan Y."/>
        </authorList>
    </citation>
    <scope>NUCLEOTIDE SEQUENCE</scope>
</reference>
<dbReference type="SUPFAM" id="SSF51735">
    <property type="entry name" value="NAD(P)-binding Rossmann-fold domains"/>
    <property type="match status" value="1"/>
</dbReference>
<comment type="similarity">
    <text evidence="1 4">Belongs to the fatty acyl-CoA reductase family.</text>
</comment>
<dbReference type="Gene3D" id="3.40.50.720">
    <property type="entry name" value="NAD(P)-binding Rossmann-like Domain"/>
    <property type="match status" value="1"/>
</dbReference>
<dbReference type="KEGG" id="mde:101896175"/>
<evidence type="ECO:0000256" key="5">
    <source>
        <dbReference type="SAM" id="MobiDB-lite"/>
    </source>
</evidence>
<dbReference type="OrthoDB" id="429813at2759"/>
<dbReference type="InterPro" id="IPR013120">
    <property type="entry name" value="FAR_NAD-bd"/>
</dbReference>
<feature type="transmembrane region" description="Helical" evidence="4">
    <location>
        <begin position="438"/>
        <end position="463"/>
    </location>
</feature>
<keyword evidence="8" id="KW-1185">Reference proteome</keyword>
<evidence type="ECO:0000256" key="1">
    <source>
        <dbReference type="ARBA" id="ARBA00005928"/>
    </source>
</evidence>
<dbReference type="GO" id="GO:0016020">
    <property type="term" value="C:membrane"/>
    <property type="evidence" value="ECO:0007669"/>
    <property type="project" value="UniProtKB-SubCell"/>
</dbReference>
<protein>
    <recommendedName>
        <fullName evidence="4">Fatty acyl-CoA reductase</fullName>
        <ecNumber evidence="4">1.2.1.84</ecNumber>
    </recommendedName>
</protein>
<dbReference type="GO" id="GO:0005777">
    <property type="term" value="C:peroxisome"/>
    <property type="evidence" value="ECO:0007669"/>
    <property type="project" value="TreeGrafter"/>
</dbReference>
<gene>
    <name evidence="9" type="primary">LOC101896175</name>
</gene>
<keyword evidence="4" id="KW-0560">Oxidoreductase</keyword>